<reference evidence="6 7" key="1">
    <citation type="submission" date="2019-02" db="EMBL/GenBank/DDBJ databases">
        <authorList>
            <person name="Sun L."/>
            <person name="Pan D."/>
            <person name="Wu X."/>
        </authorList>
    </citation>
    <scope>NUCLEOTIDE SEQUENCE [LARGE SCALE GENOMIC DNA]</scope>
    <source>
        <strain evidence="6 7">JW-1</strain>
    </source>
</reference>
<name>A0A4P6KFV5_9MICO</name>
<dbReference type="FunFam" id="3.40.605.10:FF:000026">
    <property type="entry name" value="Aldehyde dehydrogenase, putative"/>
    <property type="match status" value="1"/>
</dbReference>
<evidence type="ECO:0000313" key="7">
    <source>
        <dbReference type="Proteomes" id="UP000289260"/>
    </source>
</evidence>
<feature type="domain" description="Aldehyde dehydrogenase" evidence="5">
    <location>
        <begin position="30"/>
        <end position="490"/>
    </location>
</feature>
<evidence type="ECO:0000256" key="2">
    <source>
        <dbReference type="ARBA" id="ARBA00023002"/>
    </source>
</evidence>
<dbReference type="AlphaFoldDB" id="A0A4P6KFV5"/>
<evidence type="ECO:0000256" key="1">
    <source>
        <dbReference type="ARBA" id="ARBA00009986"/>
    </source>
</evidence>
<dbReference type="Pfam" id="PF00171">
    <property type="entry name" value="Aldedh"/>
    <property type="match status" value="1"/>
</dbReference>
<dbReference type="PROSITE" id="PS00687">
    <property type="entry name" value="ALDEHYDE_DEHYDR_GLU"/>
    <property type="match status" value="1"/>
</dbReference>
<feature type="active site" evidence="3">
    <location>
        <position position="266"/>
    </location>
</feature>
<dbReference type="OrthoDB" id="6882680at2"/>
<dbReference type="InterPro" id="IPR016160">
    <property type="entry name" value="Ald_DH_CS_CYS"/>
</dbReference>
<dbReference type="RefSeq" id="WP_130110445.1">
    <property type="nucleotide sequence ID" value="NZ_CP035806.1"/>
</dbReference>
<evidence type="ECO:0000313" key="6">
    <source>
        <dbReference type="EMBL" id="QBE49316.1"/>
    </source>
</evidence>
<dbReference type="Proteomes" id="UP000289260">
    <property type="component" value="Chromosome"/>
</dbReference>
<dbReference type="SUPFAM" id="SSF53720">
    <property type="entry name" value="ALDH-like"/>
    <property type="match status" value="1"/>
</dbReference>
<dbReference type="InterPro" id="IPR015590">
    <property type="entry name" value="Aldehyde_DH_dom"/>
</dbReference>
<dbReference type="PROSITE" id="PS00070">
    <property type="entry name" value="ALDEHYDE_DEHYDR_CYS"/>
    <property type="match status" value="1"/>
</dbReference>
<dbReference type="FunFam" id="3.40.309.10:FF:000012">
    <property type="entry name" value="Betaine aldehyde dehydrogenase"/>
    <property type="match status" value="1"/>
</dbReference>
<dbReference type="EMBL" id="CP035806">
    <property type="protein sequence ID" value="QBE49316.1"/>
    <property type="molecule type" value="Genomic_DNA"/>
</dbReference>
<accession>A0A4P6KFV5</accession>
<gene>
    <name evidence="6" type="ORF">EVS81_11115</name>
</gene>
<dbReference type="PANTHER" id="PTHR11699">
    <property type="entry name" value="ALDEHYDE DEHYDROGENASE-RELATED"/>
    <property type="match status" value="1"/>
</dbReference>
<dbReference type="InterPro" id="IPR016161">
    <property type="entry name" value="Ald_DH/histidinol_DH"/>
</dbReference>
<dbReference type="InterPro" id="IPR016163">
    <property type="entry name" value="Ald_DH_C"/>
</dbReference>
<dbReference type="GO" id="GO:0016620">
    <property type="term" value="F:oxidoreductase activity, acting on the aldehyde or oxo group of donors, NAD or NADP as acceptor"/>
    <property type="evidence" value="ECO:0007669"/>
    <property type="project" value="InterPro"/>
</dbReference>
<evidence type="ECO:0000256" key="4">
    <source>
        <dbReference type="RuleBase" id="RU003345"/>
    </source>
</evidence>
<dbReference type="InterPro" id="IPR029510">
    <property type="entry name" value="Ald_DH_CS_GLU"/>
</dbReference>
<evidence type="ECO:0000256" key="3">
    <source>
        <dbReference type="PROSITE-ProRule" id="PRU10007"/>
    </source>
</evidence>
<evidence type="ECO:0000259" key="5">
    <source>
        <dbReference type="Pfam" id="PF00171"/>
    </source>
</evidence>
<dbReference type="Gene3D" id="3.40.309.10">
    <property type="entry name" value="Aldehyde Dehydrogenase, Chain A, domain 2"/>
    <property type="match status" value="1"/>
</dbReference>
<sequence length="496" mass="52857">MSRSTEEWRAAAAALEFDGRPVIGGARVDARSGETIEKTNPATGEVISRIHACDASDVDAAVAAARAAYASGAWSRAGAGFRRERLLEFARLIEQRADDFALYDSLDMGKPVRESSTIDAPGSAALYRFYAEAIEKREDLIPVTPPGSTALVTREPLGVIGVIVAWNYPLEIATWKLAPALAAGNTVVVKPPVEASHSTLLLAELAIEAGIPAGVLNVVTGRGSTVGRALGLHEDVDMLAFTGSTEVAKQLQQYAGQSNMKRLALEAGGKSANLVFADCDDLRLAAEKAAFGSFYNQGEVCSANSRIFVEREVYEEFLRLYAEAAQAYAPGDPLDPECGIGALVSEAHADTVWATIENARRDGTIYAGGSRPDIGGSRAFIEPTIVTDVPADHEVHTREIFGPVAVVTPFDTEDEAIARANETPFGLAASLWTGSLSRAHRVSSRLVAGTVSVNTVDALGFTTPFGGFKQSGFGRDLSVHALENYTDYKTTWMQWG</sequence>
<proteinExistence type="inferred from homology"/>
<protein>
    <submittedName>
        <fullName evidence="6">Aldehyde dehydrogenase family protein</fullName>
    </submittedName>
</protein>
<dbReference type="FunFam" id="3.40.605.10:FF:000001">
    <property type="entry name" value="Aldehyde dehydrogenase 1"/>
    <property type="match status" value="1"/>
</dbReference>
<dbReference type="InterPro" id="IPR016162">
    <property type="entry name" value="Ald_DH_N"/>
</dbReference>
<dbReference type="Gene3D" id="3.40.605.10">
    <property type="entry name" value="Aldehyde Dehydrogenase, Chain A, domain 1"/>
    <property type="match status" value="1"/>
</dbReference>
<comment type="similarity">
    <text evidence="1 4">Belongs to the aldehyde dehydrogenase family.</text>
</comment>
<organism evidence="6 7">
    <name type="scientific">Leucobacter triazinivorans</name>
    <dbReference type="NCBI Taxonomy" id="1784719"/>
    <lineage>
        <taxon>Bacteria</taxon>
        <taxon>Bacillati</taxon>
        <taxon>Actinomycetota</taxon>
        <taxon>Actinomycetes</taxon>
        <taxon>Micrococcales</taxon>
        <taxon>Microbacteriaceae</taxon>
        <taxon>Leucobacter</taxon>
    </lineage>
</organism>
<keyword evidence="7" id="KW-1185">Reference proteome</keyword>
<dbReference type="KEGG" id="ltr:EVS81_11115"/>
<keyword evidence="2 4" id="KW-0560">Oxidoreductase</keyword>